<dbReference type="InterPro" id="IPR016181">
    <property type="entry name" value="Acyl_CoA_acyltransferase"/>
</dbReference>
<dbReference type="Gene3D" id="3.40.630.30">
    <property type="match status" value="1"/>
</dbReference>
<keyword evidence="2" id="KW-1185">Reference proteome</keyword>
<dbReference type="Proteomes" id="UP001056384">
    <property type="component" value="Chromosome 6"/>
</dbReference>
<dbReference type="PANTHER" id="PTHR20958">
    <property type="entry name" value="GLYCINE N-ACYLTRANSFERASE-LIKE PROTEIN"/>
    <property type="match status" value="1"/>
</dbReference>
<dbReference type="EMBL" id="CP099423">
    <property type="protein sequence ID" value="USW54353.1"/>
    <property type="molecule type" value="Genomic_DNA"/>
</dbReference>
<dbReference type="InterPro" id="IPR053225">
    <property type="entry name" value="Acyl-CoA_N-acyltransferase"/>
</dbReference>
<organism evidence="1 2">
    <name type="scientific">Septoria linicola</name>
    <dbReference type="NCBI Taxonomy" id="215465"/>
    <lineage>
        <taxon>Eukaryota</taxon>
        <taxon>Fungi</taxon>
        <taxon>Dikarya</taxon>
        <taxon>Ascomycota</taxon>
        <taxon>Pezizomycotina</taxon>
        <taxon>Dothideomycetes</taxon>
        <taxon>Dothideomycetidae</taxon>
        <taxon>Mycosphaerellales</taxon>
        <taxon>Mycosphaerellaceae</taxon>
        <taxon>Septoria</taxon>
    </lineage>
</organism>
<evidence type="ECO:0000313" key="2">
    <source>
        <dbReference type="Proteomes" id="UP001056384"/>
    </source>
</evidence>
<dbReference type="SUPFAM" id="SSF55729">
    <property type="entry name" value="Acyl-CoA N-acyltransferases (Nat)"/>
    <property type="match status" value="1"/>
</dbReference>
<reference evidence="1" key="1">
    <citation type="submission" date="2022-06" db="EMBL/GenBank/DDBJ databases">
        <title>Complete genome sequences of two strains of the flax pathogen Septoria linicola.</title>
        <authorList>
            <person name="Lapalu N."/>
            <person name="Simon A."/>
            <person name="Demenou B."/>
            <person name="Paumier D."/>
            <person name="Guillot M.-P."/>
            <person name="Gout L."/>
            <person name="Valade R."/>
        </authorList>
    </citation>
    <scope>NUCLEOTIDE SEQUENCE</scope>
    <source>
        <strain evidence="1">SE15195</strain>
    </source>
</reference>
<evidence type="ECO:0000313" key="1">
    <source>
        <dbReference type="EMBL" id="USW54353.1"/>
    </source>
</evidence>
<dbReference type="PANTHER" id="PTHR20958:SF6">
    <property type="entry name" value="GLYCINE N-ACYLTRANSFERASE-LIKE PROTEIN"/>
    <property type="match status" value="1"/>
</dbReference>
<gene>
    <name evidence="1" type="ORF">Slin15195_G076720</name>
</gene>
<dbReference type="AlphaFoldDB" id="A0A9Q9AWB2"/>
<sequence length="348" mass="39414">MDATIYTHKLTTKKDDPIVTDALRILRPRLPVSIPLLRRLQFGRFFEATTLLTSIENLHDEAPEGQPWLIAFVDRTCRPETETYLYASWESSSTPDLSDEGKLAQDSLVRSLAKAIKNLGALPVSLHQDVLDKAALASASSNNDDEQDTSGVSRKDYTAHLLNPNLILCGAVHSSTTKILERNNLIKHVFDAGLVPNWTFIFNISELPPVPELPEGLYWGELRDEHFALVRSRTQIPRQDRTLAELPNLAIYHGEVPIAWVFVGLDGSLTTLHVEQEWRGKGLARTIAIKLWKEKMGRFWERDEEVAGERWAHDYVISGNEASKKVSERLGGRYYADTYWVRVDLEKA</sequence>
<protein>
    <submittedName>
        <fullName evidence="1">Acyl-CoA N-acyltransferase</fullName>
    </submittedName>
</protein>
<name>A0A9Q9AWB2_9PEZI</name>
<proteinExistence type="predicted"/>
<accession>A0A9Q9AWB2</accession>